<dbReference type="KEGG" id="vg:40525533"/>
<protein>
    <submittedName>
        <fullName evidence="2">Uncharacterized protein</fullName>
    </submittedName>
</protein>
<keyword evidence="1" id="KW-1133">Transmembrane helix</keyword>
<dbReference type="RefSeq" id="YP_009665314.1">
    <property type="nucleotide sequence ID" value="NC_043235.1"/>
</dbReference>
<name>M1I838_9PHYC</name>
<evidence type="ECO:0000313" key="2">
    <source>
        <dbReference type="EMBL" id="AGE58669.1"/>
    </source>
</evidence>
<proteinExistence type="predicted"/>
<dbReference type="EMBL" id="JX997183">
    <property type="protein sequence ID" value="AGE58669.1"/>
    <property type="molecule type" value="Genomic_DNA"/>
</dbReference>
<feature type="transmembrane region" description="Helical" evidence="1">
    <location>
        <begin position="24"/>
        <end position="44"/>
    </location>
</feature>
<evidence type="ECO:0000256" key="1">
    <source>
        <dbReference type="SAM" id="Phobius"/>
    </source>
</evidence>
<reference evidence="2" key="1">
    <citation type="submission" date="2012-10" db="EMBL/GenBank/DDBJ databases">
        <title>Towards defining the chloroviruses: a genomic journey through a genus of large DNA viruses.</title>
        <authorList>
            <person name="Jeanniard A."/>
            <person name="Dunigan D.D."/>
            <person name="Gurnon J.R."/>
            <person name="Agarkova I."/>
            <person name="Kang M."/>
            <person name="Vitek J."/>
            <person name="Duncan G."/>
            <person name="McClung O.W."/>
            <person name="Larsen M."/>
            <person name="Claverie J.-M."/>
            <person name="Van Etten J.L."/>
            <person name="Blanc G."/>
        </authorList>
    </citation>
    <scope>NUCLEOTIDE SEQUENCE</scope>
</reference>
<sequence>MSLLSIPNTVNTVTNTVKKTTTDLTIRFADLIVAAAGIVSALTWNDAIKSLFTEGGVFYKYAKGGIWVTAILITLFAIALGFWRTKLVPPTQKSQLPSVKVVS</sequence>
<accession>M1I838</accession>
<dbReference type="GeneID" id="40525533"/>
<gene>
    <name evidence="2" type="primary">NYs-1_284L</name>
    <name evidence="2" type="ORF">PBCVNYs1_284L</name>
</gene>
<keyword evidence="1" id="KW-0472">Membrane</keyword>
<dbReference type="InterPro" id="IPR043713">
    <property type="entry name" value="DUF5654"/>
</dbReference>
<organism evidence="2">
    <name type="scientific">Paramecium bursaria Chlorella virus NYs1</name>
    <dbReference type="NCBI Taxonomy" id="83442"/>
    <lineage>
        <taxon>Viruses</taxon>
        <taxon>Varidnaviria</taxon>
        <taxon>Bamfordvirae</taxon>
        <taxon>Nucleocytoviricota</taxon>
        <taxon>Megaviricetes</taxon>
        <taxon>Algavirales</taxon>
        <taxon>Phycodnaviridae</taxon>
        <taxon>Chlorovirus</taxon>
        <taxon>Chlorovirus newyorkense</taxon>
    </lineage>
</organism>
<feature type="transmembrane region" description="Helical" evidence="1">
    <location>
        <begin position="64"/>
        <end position="83"/>
    </location>
</feature>
<keyword evidence="1" id="KW-0812">Transmembrane</keyword>
<dbReference type="Pfam" id="PF18898">
    <property type="entry name" value="DUF5654"/>
    <property type="match status" value="1"/>
</dbReference>